<dbReference type="EMBL" id="CAJVQB010005527">
    <property type="protein sequence ID" value="CAG8663923.1"/>
    <property type="molecule type" value="Genomic_DNA"/>
</dbReference>
<protein>
    <submittedName>
        <fullName evidence="2">7172_t:CDS:1</fullName>
    </submittedName>
</protein>
<gene>
    <name evidence="2" type="ORF">GMARGA_LOCUS10038</name>
</gene>
<dbReference type="Proteomes" id="UP000789901">
    <property type="component" value="Unassembled WGS sequence"/>
</dbReference>
<comment type="caution">
    <text evidence="2">The sequence shown here is derived from an EMBL/GenBank/DDBJ whole genome shotgun (WGS) entry which is preliminary data.</text>
</comment>
<accession>A0ABN7UT20</accession>
<evidence type="ECO:0000256" key="1">
    <source>
        <dbReference type="SAM" id="MobiDB-lite"/>
    </source>
</evidence>
<evidence type="ECO:0000313" key="2">
    <source>
        <dbReference type="EMBL" id="CAG8663923.1"/>
    </source>
</evidence>
<reference evidence="2 3" key="1">
    <citation type="submission" date="2021-06" db="EMBL/GenBank/DDBJ databases">
        <authorList>
            <person name="Kallberg Y."/>
            <person name="Tangrot J."/>
            <person name="Rosling A."/>
        </authorList>
    </citation>
    <scope>NUCLEOTIDE SEQUENCE [LARGE SCALE GENOMIC DNA]</scope>
    <source>
        <strain evidence="2 3">120-4 pot B 10/14</strain>
    </source>
</reference>
<sequence>MNSEQSLLRNTTVVRTKDKATLSEEISATILIEPLPTQTASTQNDKKLEPLKISQGISIPKQVTAPCKTPRKPQESLQQPDPAQVNEHTNVQNKDIVIDGSDTLEQERQVIQNKKLWTQIPPPMQQ</sequence>
<proteinExistence type="predicted"/>
<feature type="region of interest" description="Disordered" evidence="1">
    <location>
        <begin position="38"/>
        <end position="93"/>
    </location>
</feature>
<keyword evidence="3" id="KW-1185">Reference proteome</keyword>
<organism evidence="2 3">
    <name type="scientific">Gigaspora margarita</name>
    <dbReference type="NCBI Taxonomy" id="4874"/>
    <lineage>
        <taxon>Eukaryota</taxon>
        <taxon>Fungi</taxon>
        <taxon>Fungi incertae sedis</taxon>
        <taxon>Mucoromycota</taxon>
        <taxon>Glomeromycotina</taxon>
        <taxon>Glomeromycetes</taxon>
        <taxon>Diversisporales</taxon>
        <taxon>Gigasporaceae</taxon>
        <taxon>Gigaspora</taxon>
    </lineage>
</organism>
<name>A0ABN7UT20_GIGMA</name>
<evidence type="ECO:0000313" key="3">
    <source>
        <dbReference type="Proteomes" id="UP000789901"/>
    </source>
</evidence>
<feature type="compositionally biased region" description="Polar residues" evidence="1">
    <location>
        <begin position="75"/>
        <end position="93"/>
    </location>
</feature>